<dbReference type="AlphaFoldDB" id="A0A2N5VUI4"/>
<keyword evidence="4" id="KW-1185">Reference proteome</keyword>
<feature type="region of interest" description="Disordered" evidence="1">
    <location>
        <begin position="475"/>
        <end position="504"/>
    </location>
</feature>
<gene>
    <name evidence="3" type="ORF">PCANC_04296</name>
</gene>
<comment type="caution">
    <text evidence="3">The sequence shown here is derived from an EMBL/GenBank/DDBJ whole genome shotgun (WGS) entry which is preliminary data.</text>
</comment>
<feature type="transmembrane region" description="Helical" evidence="2">
    <location>
        <begin position="46"/>
        <end position="70"/>
    </location>
</feature>
<proteinExistence type="predicted"/>
<evidence type="ECO:0000256" key="2">
    <source>
        <dbReference type="SAM" id="Phobius"/>
    </source>
</evidence>
<feature type="transmembrane region" description="Helical" evidence="2">
    <location>
        <begin position="186"/>
        <end position="212"/>
    </location>
</feature>
<feature type="transmembrane region" description="Helical" evidence="2">
    <location>
        <begin position="142"/>
        <end position="166"/>
    </location>
</feature>
<dbReference type="Proteomes" id="UP000235388">
    <property type="component" value="Unassembled WGS sequence"/>
</dbReference>
<feature type="transmembrane region" description="Helical" evidence="2">
    <location>
        <begin position="281"/>
        <end position="301"/>
    </location>
</feature>
<feature type="transmembrane region" description="Helical" evidence="2">
    <location>
        <begin position="362"/>
        <end position="388"/>
    </location>
</feature>
<accession>A0A2N5VUI4</accession>
<reference evidence="3 4" key="1">
    <citation type="submission" date="2017-11" db="EMBL/GenBank/DDBJ databases">
        <title>De novo assembly and phasing of dikaryotic genomes from two isolates of Puccinia coronata f. sp. avenae, the causal agent of oat crown rust.</title>
        <authorList>
            <person name="Miller M.E."/>
            <person name="Zhang Y."/>
            <person name="Omidvar V."/>
            <person name="Sperschneider J."/>
            <person name="Schwessinger B."/>
            <person name="Raley C."/>
            <person name="Palmer J.M."/>
            <person name="Garnica D."/>
            <person name="Upadhyaya N."/>
            <person name="Rathjen J."/>
            <person name="Taylor J.M."/>
            <person name="Park R.F."/>
            <person name="Dodds P.N."/>
            <person name="Hirsch C.D."/>
            <person name="Kianian S.F."/>
            <person name="Figueroa M."/>
        </authorList>
    </citation>
    <scope>NUCLEOTIDE SEQUENCE [LARGE SCALE GENOMIC DNA]</scope>
    <source>
        <strain evidence="3">12NC29</strain>
    </source>
</reference>
<evidence type="ECO:0000256" key="1">
    <source>
        <dbReference type="SAM" id="MobiDB-lite"/>
    </source>
</evidence>
<feature type="transmembrane region" description="Helical" evidence="2">
    <location>
        <begin position="21"/>
        <end position="40"/>
    </location>
</feature>
<protein>
    <submittedName>
        <fullName evidence="3">Uncharacterized protein</fullName>
    </submittedName>
</protein>
<keyword evidence="2" id="KW-0812">Transmembrane</keyword>
<organism evidence="3 4">
    <name type="scientific">Puccinia coronata f. sp. avenae</name>
    <dbReference type="NCBI Taxonomy" id="200324"/>
    <lineage>
        <taxon>Eukaryota</taxon>
        <taxon>Fungi</taxon>
        <taxon>Dikarya</taxon>
        <taxon>Basidiomycota</taxon>
        <taxon>Pucciniomycotina</taxon>
        <taxon>Pucciniomycetes</taxon>
        <taxon>Pucciniales</taxon>
        <taxon>Pucciniaceae</taxon>
        <taxon>Puccinia</taxon>
    </lineage>
</organism>
<name>A0A2N5VUI4_9BASI</name>
<keyword evidence="2" id="KW-1133">Transmembrane helix</keyword>
<keyword evidence="2" id="KW-0472">Membrane</keyword>
<evidence type="ECO:0000313" key="3">
    <source>
        <dbReference type="EMBL" id="PLW53653.1"/>
    </source>
</evidence>
<evidence type="ECO:0000313" key="4">
    <source>
        <dbReference type="Proteomes" id="UP000235388"/>
    </source>
</evidence>
<dbReference type="EMBL" id="PGCJ01000058">
    <property type="protein sequence ID" value="PLW53653.1"/>
    <property type="molecule type" value="Genomic_DNA"/>
</dbReference>
<sequence length="504" mass="56719">MNDNLRRSLNKDTLSRVPPGVNPFTFFISLITPTLSYSLSSNSARVLLWVCFALHWLVAIFCLVVLGLLYQRGAKQFLWLVRRLYIEDRNGKYAPLLFTNAGALIPLTQCMGSLSAQCFILLTLKNVQANLKHSDHHLVMAMMAIMFACEVLSYWILTHCFLVAIYSSYPNCNQEGDKRWTPSPNLLNAVSLGFPIVLIIVCTTVFALFSAILDPFLSGVVDIMATLREGASIWDRLRFPSTSPEEKYHLGTNLTQVISRAERIGQRLETDLRLSMKASLFLQWAMLGLICIAALAFVLVFGKLGQRFHEQARQSSTSPLSQSSPIQLHRWSSERDSSRIISQKPIYRHRTLIDTIRSNRKFLYLIMRALFIFIAMLTTLSTLILGIACNDQYLSNPELRGALTWLSTASGTWSAFPISWHCWMLYKDETGGNLLTSSISEPKEVALKVYKSHDPPQQSSEPILEQITIERDFQNGNPLNFSQASKVSPSAQGSLADSSRNFSS</sequence>